<accession>A0A9D2REH6</accession>
<dbReference type="Proteomes" id="UP000823909">
    <property type="component" value="Unassembled WGS sequence"/>
</dbReference>
<feature type="domain" description="DUF1653" evidence="1">
    <location>
        <begin position="11"/>
        <end position="74"/>
    </location>
</feature>
<evidence type="ECO:0000313" key="3">
    <source>
        <dbReference type="Proteomes" id="UP000823909"/>
    </source>
</evidence>
<dbReference type="Pfam" id="PF07866">
    <property type="entry name" value="DUF1653"/>
    <property type="match status" value="1"/>
</dbReference>
<organism evidence="2 3">
    <name type="scientific">Candidatus Mediterraneibacter quadrami</name>
    <dbReference type="NCBI Taxonomy" id="2838684"/>
    <lineage>
        <taxon>Bacteria</taxon>
        <taxon>Bacillati</taxon>
        <taxon>Bacillota</taxon>
        <taxon>Clostridia</taxon>
        <taxon>Lachnospirales</taxon>
        <taxon>Lachnospiraceae</taxon>
        <taxon>Mediterraneibacter</taxon>
    </lineage>
</organism>
<comment type="caution">
    <text evidence="2">The sequence shown here is derived from an EMBL/GenBank/DDBJ whole genome shotgun (WGS) entry which is preliminary data.</text>
</comment>
<dbReference type="InterPro" id="IPR037135">
    <property type="entry name" value="DUF1653-like_dom_sf"/>
</dbReference>
<name>A0A9D2REH6_9FIRM</name>
<sequence length="163" mass="19016">MGRRTPRKGDIYRHFKGKKYRILDLAVCTETGEDMVIFETTDGTRRVYASFMESFLSALDAGKYPHADQKYRFELWRDDRMSPSAALKKHGNTTSLILEFLDLDDHERRIRFLQKHRAQIDSRFLTAAAESLGFTDNSDTVEERYDALIRFLKTKAKYEAAPH</sequence>
<dbReference type="AlphaFoldDB" id="A0A9D2REH6"/>
<dbReference type="EMBL" id="DWUU01000020">
    <property type="protein sequence ID" value="HJD41891.1"/>
    <property type="molecule type" value="Genomic_DNA"/>
</dbReference>
<evidence type="ECO:0000259" key="1">
    <source>
        <dbReference type="Pfam" id="PF07866"/>
    </source>
</evidence>
<evidence type="ECO:0000313" key="2">
    <source>
        <dbReference type="EMBL" id="HJD41891.1"/>
    </source>
</evidence>
<dbReference type="InterPro" id="IPR023387">
    <property type="entry name" value="DUF1653-like_dom"/>
</dbReference>
<proteinExistence type="predicted"/>
<protein>
    <submittedName>
        <fullName evidence="2">DUF1653 domain-containing protein</fullName>
    </submittedName>
</protein>
<reference evidence="2" key="1">
    <citation type="journal article" date="2021" name="PeerJ">
        <title>Extensive microbial diversity within the chicken gut microbiome revealed by metagenomics and culture.</title>
        <authorList>
            <person name="Gilroy R."/>
            <person name="Ravi A."/>
            <person name="Getino M."/>
            <person name="Pursley I."/>
            <person name="Horton D.L."/>
            <person name="Alikhan N.F."/>
            <person name="Baker D."/>
            <person name="Gharbi K."/>
            <person name="Hall N."/>
            <person name="Watson M."/>
            <person name="Adriaenssens E.M."/>
            <person name="Foster-Nyarko E."/>
            <person name="Jarju S."/>
            <person name="Secka A."/>
            <person name="Antonio M."/>
            <person name="Oren A."/>
            <person name="Chaudhuri R.R."/>
            <person name="La Ragione R."/>
            <person name="Hildebrand F."/>
            <person name="Pallen M.J."/>
        </authorList>
    </citation>
    <scope>NUCLEOTIDE SEQUENCE</scope>
    <source>
        <strain evidence="2">ChiBcec15-3976</strain>
    </source>
</reference>
<gene>
    <name evidence="2" type="ORF">H9910_02620</name>
</gene>
<reference evidence="2" key="2">
    <citation type="submission" date="2021-04" db="EMBL/GenBank/DDBJ databases">
        <authorList>
            <person name="Gilroy R."/>
        </authorList>
    </citation>
    <scope>NUCLEOTIDE SEQUENCE</scope>
    <source>
        <strain evidence="2">ChiBcec15-3976</strain>
    </source>
</reference>
<dbReference type="Gene3D" id="2.30.30.320">
    <property type="entry name" value="DUF1653-like domain"/>
    <property type="match status" value="1"/>
</dbReference>